<evidence type="ECO:0000259" key="5">
    <source>
        <dbReference type="PROSITE" id="PS50089"/>
    </source>
</evidence>
<accession>A0A1V9ZGY7</accession>
<gene>
    <name evidence="6" type="ORF">ACHHYP_12347</name>
</gene>
<organism evidence="6 7">
    <name type="scientific">Achlya hypogyna</name>
    <name type="common">Oomycete</name>
    <name type="synonym">Protoachlya hypogyna</name>
    <dbReference type="NCBI Taxonomy" id="1202772"/>
    <lineage>
        <taxon>Eukaryota</taxon>
        <taxon>Sar</taxon>
        <taxon>Stramenopiles</taxon>
        <taxon>Oomycota</taxon>
        <taxon>Saprolegniomycetes</taxon>
        <taxon>Saprolegniales</taxon>
        <taxon>Achlyaceae</taxon>
        <taxon>Achlya</taxon>
    </lineage>
</organism>
<evidence type="ECO:0000256" key="4">
    <source>
        <dbReference type="PROSITE-ProRule" id="PRU00175"/>
    </source>
</evidence>
<dbReference type="STRING" id="1202772.A0A1V9ZGY7"/>
<evidence type="ECO:0000256" key="3">
    <source>
        <dbReference type="ARBA" id="ARBA00022833"/>
    </source>
</evidence>
<dbReference type="AlphaFoldDB" id="A0A1V9ZGY7"/>
<dbReference type="PANTHER" id="PTHR12109:SF3">
    <property type="entry name" value="RING FINGER PROTEIN 141"/>
    <property type="match status" value="1"/>
</dbReference>
<dbReference type="Pfam" id="PF00097">
    <property type="entry name" value="zf-C3HC4"/>
    <property type="match status" value="1"/>
</dbReference>
<evidence type="ECO:0000256" key="2">
    <source>
        <dbReference type="ARBA" id="ARBA00022771"/>
    </source>
</evidence>
<dbReference type="InterPro" id="IPR013083">
    <property type="entry name" value="Znf_RING/FYVE/PHD"/>
</dbReference>
<evidence type="ECO:0000256" key="1">
    <source>
        <dbReference type="ARBA" id="ARBA00022723"/>
    </source>
</evidence>
<dbReference type="PROSITE" id="PS50089">
    <property type="entry name" value="ZF_RING_2"/>
    <property type="match status" value="1"/>
</dbReference>
<dbReference type="GO" id="GO:0051865">
    <property type="term" value="P:protein autoubiquitination"/>
    <property type="evidence" value="ECO:0007669"/>
    <property type="project" value="TreeGrafter"/>
</dbReference>
<proteinExistence type="predicted"/>
<dbReference type="SUPFAM" id="SSF57850">
    <property type="entry name" value="RING/U-box"/>
    <property type="match status" value="1"/>
</dbReference>
<keyword evidence="3" id="KW-0862">Zinc</keyword>
<sequence>MGQRPSTEEARMTERVQGMIRTFMELGTHIEDANRWAKLCPTPKTCQLRFRLVLNDRIAPEILPYVWKVKGNVLVEARKIRRLPENDTPHDMNTWEALEAIEHTIGTPKALTIQQFYHVYCFLSDVNDCAMHSLKIPDDADKEPKDFDDFECQICMDKQKEVVLPCTHSFCLRCFQTWYVSPFKPFCDSALDRSSQKQTCPICRSRIYCAEGEELWHLTSNDIRDIASYAKDLVSRIYEFLDTQEHSRFTHDKLIDSAAQFNSYRIAHMETVVVEDEPQDDTRSSLSSVRVPSLDSDYIFALALAAGEDQERALAECCREQGYFPTLNIASSSEF</sequence>
<name>A0A1V9ZGY7_ACHHY</name>
<dbReference type="EMBL" id="JNBR01000120">
    <property type="protein sequence ID" value="OQR97258.1"/>
    <property type="molecule type" value="Genomic_DNA"/>
</dbReference>
<feature type="domain" description="RING-type" evidence="5">
    <location>
        <begin position="152"/>
        <end position="204"/>
    </location>
</feature>
<reference evidence="6 7" key="1">
    <citation type="journal article" date="2014" name="Genome Biol. Evol.">
        <title>The secreted proteins of Achlya hypogyna and Thraustotheca clavata identify the ancestral oomycete secretome and reveal gene acquisitions by horizontal gene transfer.</title>
        <authorList>
            <person name="Misner I."/>
            <person name="Blouin N."/>
            <person name="Leonard G."/>
            <person name="Richards T.A."/>
            <person name="Lane C.E."/>
        </authorList>
    </citation>
    <scope>NUCLEOTIDE SEQUENCE [LARGE SCALE GENOMIC DNA]</scope>
    <source>
        <strain evidence="6 7">ATCC 48635</strain>
    </source>
</reference>
<evidence type="ECO:0000313" key="6">
    <source>
        <dbReference type="EMBL" id="OQR97258.1"/>
    </source>
</evidence>
<dbReference type="OrthoDB" id="1630758at2759"/>
<dbReference type="SMART" id="SM00184">
    <property type="entry name" value="RING"/>
    <property type="match status" value="1"/>
</dbReference>
<evidence type="ECO:0000313" key="7">
    <source>
        <dbReference type="Proteomes" id="UP000243579"/>
    </source>
</evidence>
<dbReference type="Gene3D" id="3.30.40.10">
    <property type="entry name" value="Zinc/RING finger domain, C3HC4 (zinc finger)"/>
    <property type="match status" value="1"/>
</dbReference>
<keyword evidence="7" id="KW-1185">Reference proteome</keyword>
<dbReference type="InterPro" id="IPR018957">
    <property type="entry name" value="Znf_C3HC4_RING-type"/>
</dbReference>
<keyword evidence="2 4" id="KW-0863">Zinc-finger</keyword>
<keyword evidence="1" id="KW-0479">Metal-binding</keyword>
<dbReference type="GO" id="GO:0008270">
    <property type="term" value="F:zinc ion binding"/>
    <property type="evidence" value="ECO:0007669"/>
    <property type="project" value="UniProtKB-KW"/>
</dbReference>
<protein>
    <recommendedName>
        <fullName evidence="5">RING-type domain-containing protein</fullName>
    </recommendedName>
</protein>
<dbReference type="GO" id="GO:0004842">
    <property type="term" value="F:ubiquitin-protein transferase activity"/>
    <property type="evidence" value="ECO:0007669"/>
    <property type="project" value="TreeGrafter"/>
</dbReference>
<comment type="caution">
    <text evidence="6">The sequence shown here is derived from an EMBL/GenBank/DDBJ whole genome shotgun (WGS) entry which is preliminary data.</text>
</comment>
<dbReference type="PANTHER" id="PTHR12109">
    <property type="entry name" value="RING FINGER PROTEIN 141-RELATED"/>
    <property type="match status" value="1"/>
</dbReference>
<dbReference type="InterPro" id="IPR001841">
    <property type="entry name" value="Znf_RING"/>
</dbReference>
<dbReference type="Proteomes" id="UP000243579">
    <property type="component" value="Unassembled WGS sequence"/>
</dbReference>
<dbReference type="InterPro" id="IPR047126">
    <property type="entry name" value="RNF141-like"/>
</dbReference>